<protein>
    <submittedName>
        <fullName evidence="1">GIY-YIG nuclease family protein</fullName>
    </submittedName>
</protein>
<sequence>MNADKRELKRQYREQGPQAGVYLVRGSSGRAIVAGSTDVNGALNRHRFELKMKMHRDAELQRDWAAHGEAGVEFQVLDVIEPRDDPAFDLKHELATLAAMWREELGLPEA</sequence>
<dbReference type="EMBL" id="CP046904">
    <property type="protein sequence ID" value="QGZ38696.1"/>
    <property type="molecule type" value="Genomic_DNA"/>
</dbReference>
<reference evidence="2 3" key="1">
    <citation type="journal article" date="2015" name="Stand. Genomic Sci.">
        <title>Genomic Encyclopedia of Bacterial and Archaeal Type Strains, Phase III: the genomes of soil and plant-associated and newly described type strains.</title>
        <authorList>
            <person name="Whitman W.B."/>
            <person name="Woyke T."/>
            <person name="Klenk H.P."/>
            <person name="Zhou Y."/>
            <person name="Lilburn T.G."/>
            <person name="Beck B.J."/>
            <person name="De Vos P."/>
            <person name="Vandamme P."/>
            <person name="Eisen J.A."/>
            <person name="Garrity G."/>
            <person name="Hugenholtz P."/>
            <person name="Kyrpides N.C."/>
        </authorList>
    </citation>
    <scope>NUCLEOTIDE SEQUENCE [LARGE SCALE GENOMIC DNA]</scope>
    <source>
        <strain evidence="2 3">CGMCC 1.10685</strain>
    </source>
</reference>
<evidence type="ECO:0000313" key="2">
    <source>
        <dbReference type="EMBL" id="TWI49729.1"/>
    </source>
</evidence>
<dbReference type="InterPro" id="IPR035901">
    <property type="entry name" value="GIY-YIG_endonuc_sf"/>
</dbReference>
<dbReference type="EMBL" id="VLKW01000002">
    <property type="protein sequence ID" value="TWI49729.1"/>
    <property type="molecule type" value="Genomic_DNA"/>
</dbReference>
<dbReference type="Proteomes" id="UP000437862">
    <property type="component" value="Chromosome"/>
</dbReference>
<dbReference type="AlphaFoldDB" id="A0A562PZ85"/>
<dbReference type="Gene3D" id="3.40.1440.10">
    <property type="entry name" value="GIY-YIG endonuclease"/>
    <property type="match status" value="1"/>
</dbReference>
<evidence type="ECO:0000313" key="3">
    <source>
        <dbReference type="Proteomes" id="UP000315112"/>
    </source>
</evidence>
<dbReference type="CDD" id="cd10451">
    <property type="entry name" value="GIY-YIG_LuxR_like"/>
    <property type="match status" value="1"/>
</dbReference>
<dbReference type="Proteomes" id="UP000315112">
    <property type="component" value="Unassembled WGS sequence"/>
</dbReference>
<name>A0A562PZ85_9BURK</name>
<evidence type="ECO:0000313" key="1">
    <source>
        <dbReference type="EMBL" id="QGZ38696.1"/>
    </source>
</evidence>
<reference evidence="1 4" key="3">
    <citation type="submission" date="2019-12" db="EMBL/GenBank/DDBJ databases">
        <title>Draft Genome Sequences of Six Type Strains of the Genus Massilia.</title>
        <authorList>
            <person name="Miess H."/>
            <person name="Frediansyah A."/>
            <person name="Goeker M."/>
            <person name="Gross H."/>
        </authorList>
    </citation>
    <scope>NUCLEOTIDE SEQUENCE [LARGE SCALE GENOMIC DNA]</scope>
    <source>
        <strain evidence="1 4">DSM 26639</strain>
    </source>
</reference>
<proteinExistence type="predicted"/>
<gene>
    <name evidence="1" type="ORF">GO485_06250</name>
    <name evidence="2" type="ORF">IP92_00950</name>
</gene>
<dbReference type="RefSeq" id="WP_145873400.1">
    <property type="nucleotide sequence ID" value="NZ_CP046904.1"/>
</dbReference>
<evidence type="ECO:0000313" key="4">
    <source>
        <dbReference type="Proteomes" id="UP000437862"/>
    </source>
</evidence>
<reference evidence="2" key="2">
    <citation type="submission" date="2019-07" db="EMBL/GenBank/DDBJ databases">
        <authorList>
            <person name="Whitman W."/>
            <person name="Huntemann M."/>
            <person name="Clum A."/>
            <person name="Pillay M."/>
            <person name="Palaniappan K."/>
            <person name="Varghese N."/>
            <person name="Mikhailova N."/>
            <person name="Stamatis D."/>
            <person name="Reddy T."/>
            <person name="Daum C."/>
            <person name="Shapiro N."/>
            <person name="Ivanova N."/>
            <person name="Kyrpides N."/>
            <person name="Woyke T."/>
        </authorList>
    </citation>
    <scope>NUCLEOTIDE SEQUENCE</scope>
    <source>
        <strain evidence="2">CGMCC 1.10685</strain>
    </source>
</reference>
<organism evidence="2 3">
    <name type="scientific">Pseudoduganella flava</name>
    <dbReference type="NCBI Taxonomy" id="871742"/>
    <lineage>
        <taxon>Bacteria</taxon>
        <taxon>Pseudomonadati</taxon>
        <taxon>Pseudomonadota</taxon>
        <taxon>Betaproteobacteria</taxon>
        <taxon>Burkholderiales</taxon>
        <taxon>Oxalobacteraceae</taxon>
        <taxon>Telluria group</taxon>
        <taxon>Pseudoduganella</taxon>
    </lineage>
</organism>
<accession>A0A562PZ85</accession>
<keyword evidence="4" id="KW-1185">Reference proteome</keyword>
<dbReference type="OrthoDB" id="9134286at2"/>